<evidence type="ECO:0000256" key="8">
    <source>
        <dbReference type="ARBA" id="ARBA00022927"/>
    </source>
</evidence>
<reference evidence="12" key="1">
    <citation type="submission" date="2003-08" db="EMBL/GenBank/DDBJ databases">
        <authorList>
            <person name="Birren B."/>
            <person name="Nusbaum C."/>
            <person name="Abebe A."/>
            <person name="Abouelleil A."/>
            <person name="Adekoya E."/>
            <person name="Ait-zahra M."/>
            <person name="Allen N."/>
            <person name="Allen T."/>
            <person name="An P."/>
            <person name="Anderson M."/>
            <person name="Anderson S."/>
            <person name="Arachchi H."/>
            <person name="Armbruster J."/>
            <person name="Bachantsang P."/>
            <person name="Baldwin J."/>
            <person name="Barry A."/>
            <person name="Bayul T."/>
            <person name="Blitshsteyn B."/>
            <person name="Bloom T."/>
            <person name="Blye J."/>
            <person name="Boguslavskiy L."/>
            <person name="Borowsky M."/>
            <person name="Boukhgalter B."/>
            <person name="Brunache A."/>
            <person name="Butler J."/>
            <person name="Calixte N."/>
            <person name="Calvo S."/>
            <person name="Camarata J."/>
            <person name="Campo K."/>
            <person name="Chang J."/>
            <person name="Cheshatsang Y."/>
            <person name="Citroen M."/>
            <person name="Collymore A."/>
            <person name="Considine T."/>
            <person name="Cook A."/>
            <person name="Cooke P."/>
            <person name="Corum B."/>
            <person name="Cuomo C."/>
            <person name="David R."/>
            <person name="Dawoe T."/>
            <person name="Degray S."/>
            <person name="Dodge S."/>
            <person name="Dooley K."/>
            <person name="Dorje P."/>
            <person name="Dorjee K."/>
            <person name="Dorris L."/>
            <person name="Duffey N."/>
            <person name="Dupes A."/>
            <person name="Elkins T."/>
            <person name="Engels R."/>
            <person name="Erickson J."/>
            <person name="Farina A."/>
            <person name="Faro S."/>
            <person name="Ferreira P."/>
            <person name="Fischer H."/>
            <person name="Fitzgerald M."/>
            <person name="Foley K."/>
            <person name="Gage D."/>
            <person name="Galagan J."/>
            <person name="Gearin G."/>
            <person name="Gnerre S."/>
            <person name="Gnirke A."/>
            <person name="Goyette A."/>
            <person name="Graham J."/>
            <person name="Grandbois E."/>
            <person name="Gyaltsen K."/>
            <person name="Hafez N."/>
            <person name="Hagopian D."/>
            <person name="Hagos B."/>
            <person name="Hall J."/>
            <person name="Hatcher B."/>
            <person name="Heller A."/>
            <person name="Higgins H."/>
            <person name="Honan T."/>
            <person name="Horn A."/>
            <person name="Houde N."/>
            <person name="Hughes L."/>
            <person name="Hulme W."/>
            <person name="Husby E."/>
            <person name="Iliev I."/>
            <person name="Jaffe D."/>
            <person name="Jones C."/>
            <person name="Kamal M."/>
            <person name="Kamat A."/>
            <person name="Kamvysselis M."/>
            <person name="Karlsson E."/>
            <person name="Kells C."/>
            <person name="Kieu A."/>
            <person name="Kisner P."/>
            <person name="Kodira C."/>
            <person name="Kulbokas E."/>
            <person name="Labutti K."/>
            <person name="Lama D."/>
            <person name="Landers T."/>
            <person name="Leger J."/>
            <person name="Levine S."/>
            <person name="Lewis D."/>
            <person name="Lewis T."/>
            <person name="Lindblad-toh K."/>
            <person name="Liu X."/>
            <person name="Lokyitsang T."/>
            <person name="Lokyitsang Y."/>
            <person name="Lucien O."/>
            <person name="Lui A."/>
            <person name="Ma L.J."/>
            <person name="Mabbitt R."/>
            <person name="Macdonald J."/>
            <person name="Maclean C."/>
            <person name="Major J."/>
            <person name="Manning J."/>
            <person name="Marabella R."/>
            <person name="Maru K."/>
            <person name="Matthews C."/>
            <person name="Mauceli E."/>
            <person name="Mccarthy M."/>
            <person name="Mcdonough S."/>
            <person name="Mcghee T."/>
            <person name="Meldrim J."/>
            <person name="Meneus L."/>
            <person name="Mesirov J."/>
            <person name="Mihalev A."/>
            <person name="Mihova T."/>
            <person name="Mikkelsen T."/>
            <person name="Mlenga V."/>
            <person name="Moru K."/>
            <person name="Mozes J."/>
            <person name="Mulrain L."/>
            <person name="Munson G."/>
            <person name="Naylor J."/>
            <person name="Newes C."/>
            <person name="Nguyen C."/>
            <person name="Nguyen N."/>
            <person name="Nguyen T."/>
            <person name="Nicol R."/>
            <person name="Nielsen C."/>
            <person name="Nizzari M."/>
            <person name="Norbu C."/>
            <person name="Norbu N."/>
            <person name="O'donnell P."/>
            <person name="Okoawo O."/>
            <person name="O'leary S."/>
            <person name="Omotosho B."/>
            <person name="O'neill K."/>
            <person name="Osman S."/>
            <person name="Parker S."/>
            <person name="Perrin D."/>
            <person name="Phunkhang P."/>
            <person name="Piqani B."/>
            <person name="Purcell S."/>
            <person name="Rachupka T."/>
            <person name="Ramasamy U."/>
            <person name="Rameau R."/>
            <person name="Ray V."/>
            <person name="Raymond C."/>
            <person name="Retta R."/>
            <person name="Richardson S."/>
            <person name="Rise C."/>
            <person name="Rodriguez J."/>
            <person name="Rogers J."/>
            <person name="Rogov P."/>
            <person name="Rutman M."/>
            <person name="Schupbach R."/>
            <person name="Seaman C."/>
            <person name="Settipalli S."/>
            <person name="Sharpe T."/>
            <person name="Sheridan J."/>
            <person name="Sherpa N."/>
            <person name="Shi J."/>
            <person name="Smirnov S."/>
            <person name="Smith C."/>
            <person name="Sougnez C."/>
            <person name="Spencer B."/>
            <person name="Stalker J."/>
            <person name="Stange-thomann N."/>
            <person name="Stavropoulos S."/>
            <person name="Stetson K."/>
            <person name="Stone C."/>
            <person name="Stone S."/>
            <person name="Stubbs M."/>
            <person name="Talamas J."/>
            <person name="Tchuinga P."/>
            <person name="Tenzing P."/>
            <person name="Tesfaye S."/>
            <person name="Theodore J."/>
            <person name="Thoulutsang Y."/>
            <person name="Topham K."/>
            <person name="Towey S."/>
            <person name="Tsamla T."/>
            <person name="Tsomo N."/>
            <person name="Vallee D."/>
            <person name="Vassiliev H."/>
            <person name="Venkataraman V."/>
            <person name="Vinson J."/>
            <person name="Vo A."/>
            <person name="Wade C."/>
            <person name="Wang S."/>
            <person name="Wangchuk T."/>
            <person name="Wangdi T."/>
            <person name="Whittaker C."/>
            <person name="Wilkinson J."/>
            <person name="Wu Y."/>
            <person name="Wyman D."/>
            <person name="Yadav S."/>
            <person name="Yang S."/>
            <person name="Yang X."/>
            <person name="Yeager S."/>
            <person name="Yee E."/>
            <person name="Young G."/>
            <person name="Zainoun J."/>
            <person name="Zembeck L."/>
            <person name="Zimmer A."/>
            <person name="Zody M."/>
            <person name="Lander E."/>
        </authorList>
    </citation>
    <scope>NUCLEOTIDE SEQUENCE [LARGE SCALE GENOMIC DNA]</scope>
</reference>
<dbReference type="PANTHER" id="PTHR23284:SF0">
    <property type="entry name" value="PROLACTIN REGULATORY ELEMENT-BINDING PROTEIN"/>
    <property type="match status" value="1"/>
</dbReference>
<keyword evidence="4" id="KW-0812">Transmembrane</keyword>
<evidence type="ECO:0000256" key="4">
    <source>
        <dbReference type="ARBA" id="ARBA00022692"/>
    </source>
</evidence>
<evidence type="ECO:0000256" key="10">
    <source>
        <dbReference type="ARBA" id="ARBA00023136"/>
    </source>
</evidence>
<evidence type="ECO:0000256" key="6">
    <source>
        <dbReference type="ARBA" id="ARBA00022824"/>
    </source>
</evidence>
<dbReference type="eggNOG" id="ENOG502T1EM">
    <property type="taxonomic scope" value="Eukaryota"/>
</dbReference>
<dbReference type="STRING" id="51511.ENSCSAVP00000011425"/>
<dbReference type="Ensembl" id="ENSCSAVT00000011558.1">
    <property type="protein sequence ID" value="ENSCSAVP00000011425.1"/>
    <property type="gene ID" value="ENSCSAVG00000006687.1"/>
</dbReference>
<accession>H2Z1G3</accession>
<keyword evidence="7" id="KW-0931">ER-Golgi transport</keyword>
<proteinExistence type="predicted"/>
<dbReference type="PANTHER" id="PTHR23284">
    <property type="entry name" value="PROLACTIN REGULATORY ELEMENT BINDING PROTEIN"/>
    <property type="match status" value="1"/>
</dbReference>
<keyword evidence="3" id="KW-0853">WD repeat</keyword>
<dbReference type="GO" id="GO:0006888">
    <property type="term" value="P:endoplasmic reticulum to Golgi vesicle-mediated transport"/>
    <property type="evidence" value="ECO:0007669"/>
    <property type="project" value="TreeGrafter"/>
</dbReference>
<evidence type="ECO:0000256" key="7">
    <source>
        <dbReference type="ARBA" id="ARBA00022892"/>
    </source>
</evidence>
<keyword evidence="12" id="KW-1185">Reference proteome</keyword>
<organism evidence="11 12">
    <name type="scientific">Ciona savignyi</name>
    <name type="common">Pacific transparent sea squirt</name>
    <dbReference type="NCBI Taxonomy" id="51511"/>
    <lineage>
        <taxon>Eukaryota</taxon>
        <taxon>Metazoa</taxon>
        <taxon>Chordata</taxon>
        <taxon>Tunicata</taxon>
        <taxon>Ascidiacea</taxon>
        <taxon>Phlebobranchia</taxon>
        <taxon>Cionidae</taxon>
        <taxon>Ciona</taxon>
    </lineage>
</organism>
<evidence type="ECO:0000313" key="12">
    <source>
        <dbReference type="Proteomes" id="UP000007875"/>
    </source>
</evidence>
<keyword evidence="10" id="KW-0472">Membrane</keyword>
<evidence type="ECO:0000313" key="11">
    <source>
        <dbReference type="Ensembl" id="ENSCSAVP00000011425.1"/>
    </source>
</evidence>
<evidence type="ECO:0000256" key="9">
    <source>
        <dbReference type="ARBA" id="ARBA00022989"/>
    </source>
</evidence>
<dbReference type="InParanoid" id="H2Z1G3"/>
<keyword evidence="5" id="KW-0677">Repeat</keyword>
<sequence length="120" mass="12632">MVGLCKLHFPLYCCQCVGGNRFVVAGGGGAAKTGVKNCMQLLEIGKTRGKYMGTTLEQLDTGLHAVMNMSVVPVATGCKCHQDISTEDKYLVALGTGNSCQIFTIKEEKRKSSGAPQSGG</sequence>
<keyword evidence="6" id="KW-0256">Endoplasmic reticulum</keyword>
<dbReference type="GO" id="GO:0003400">
    <property type="term" value="P:regulation of COPII vesicle coating"/>
    <property type="evidence" value="ECO:0007669"/>
    <property type="project" value="TreeGrafter"/>
</dbReference>
<comment type="subcellular location">
    <subcellularLocation>
        <location evidence="1">Endoplasmic reticulum membrane</location>
        <topology evidence="1">Single-pass membrane protein</topology>
    </subcellularLocation>
</comment>
<keyword evidence="8" id="KW-0653">Protein transport</keyword>
<evidence type="ECO:0000256" key="3">
    <source>
        <dbReference type="ARBA" id="ARBA00022574"/>
    </source>
</evidence>
<reference evidence="11" key="2">
    <citation type="submission" date="2025-08" db="UniProtKB">
        <authorList>
            <consortium name="Ensembl"/>
        </authorList>
    </citation>
    <scope>IDENTIFICATION</scope>
</reference>
<name>H2Z1G3_CIOSA</name>
<evidence type="ECO:0000256" key="1">
    <source>
        <dbReference type="ARBA" id="ARBA00004389"/>
    </source>
</evidence>
<dbReference type="GO" id="GO:0015031">
    <property type="term" value="P:protein transport"/>
    <property type="evidence" value="ECO:0007669"/>
    <property type="project" value="UniProtKB-KW"/>
</dbReference>
<dbReference type="InterPro" id="IPR015943">
    <property type="entry name" value="WD40/YVTN_repeat-like_dom_sf"/>
</dbReference>
<keyword evidence="2" id="KW-0813">Transport</keyword>
<dbReference type="Gene3D" id="2.130.10.10">
    <property type="entry name" value="YVTN repeat-like/Quinoprotein amine dehydrogenase"/>
    <property type="match status" value="1"/>
</dbReference>
<reference evidence="11" key="3">
    <citation type="submission" date="2025-09" db="UniProtKB">
        <authorList>
            <consortium name="Ensembl"/>
        </authorList>
    </citation>
    <scope>IDENTIFICATION</scope>
</reference>
<dbReference type="AlphaFoldDB" id="H2Z1G3"/>
<evidence type="ECO:0000256" key="5">
    <source>
        <dbReference type="ARBA" id="ARBA00022737"/>
    </source>
</evidence>
<dbReference type="HOGENOM" id="CLU_2048895_0_0_1"/>
<dbReference type="InterPro" id="IPR045260">
    <property type="entry name" value="Sec12-like"/>
</dbReference>
<protein>
    <submittedName>
        <fullName evidence="11">Uncharacterized protein</fullName>
    </submittedName>
</protein>
<keyword evidence="9" id="KW-1133">Transmembrane helix</keyword>
<dbReference type="GO" id="GO:0005085">
    <property type="term" value="F:guanyl-nucleotide exchange factor activity"/>
    <property type="evidence" value="ECO:0007669"/>
    <property type="project" value="InterPro"/>
</dbReference>
<evidence type="ECO:0000256" key="2">
    <source>
        <dbReference type="ARBA" id="ARBA00022448"/>
    </source>
</evidence>
<dbReference type="GO" id="GO:0005789">
    <property type="term" value="C:endoplasmic reticulum membrane"/>
    <property type="evidence" value="ECO:0007669"/>
    <property type="project" value="UniProtKB-SubCell"/>
</dbReference>
<dbReference type="Proteomes" id="UP000007875">
    <property type="component" value="Unassembled WGS sequence"/>
</dbReference>